<evidence type="ECO:0000313" key="6">
    <source>
        <dbReference type="Proteomes" id="UP000023067"/>
    </source>
</evidence>
<dbReference type="OrthoDB" id="2633250at2"/>
<keyword evidence="3" id="KW-0479">Metal-binding</keyword>
<keyword evidence="3" id="KW-0862">Zinc</keyword>
<dbReference type="PANTHER" id="PTHR10907">
    <property type="entry name" value="REGUCALCIN"/>
    <property type="match status" value="1"/>
</dbReference>
<keyword evidence="6" id="KW-1185">Reference proteome</keyword>
<dbReference type="RefSeq" id="WP_038370623.1">
    <property type="nucleotide sequence ID" value="NZ_KK069989.1"/>
</dbReference>
<dbReference type="InterPro" id="IPR005511">
    <property type="entry name" value="SMP-30"/>
</dbReference>
<comment type="similarity">
    <text evidence="1">Belongs to the SMP-30/CGR1 family.</text>
</comment>
<sequence length="285" mass="29752">MRAERLTDSICYHAEGPFWSSTWGGLRWVDLLAGDVMSLREDGSAERRATGSPVVACVRPRAGGGAVLAVEKGFALEDPEGAVTVLPPLWDAAIRMNEGAIAPDGSFLCGSMAYGATPGAAALWRLHPDGRTEPLLEDLTISNGLAFTADGSRAYYVDTPTGRVDVMDWDDAAGLVDRRPFADVASLGVDGHPDGLTLDAAGHVWVALHSGSAVIGLDGEGRLAERIEVGARQVTACAFGGEDLRTLFITTSREGLDADDDPQAGSLFAAVPGVQGATDERAFAG</sequence>
<dbReference type="eggNOG" id="COG3386">
    <property type="taxonomic scope" value="Bacteria"/>
</dbReference>
<feature type="active site" description="Proton donor/acceptor" evidence="2">
    <location>
        <position position="194"/>
    </location>
</feature>
<name>Z9JV80_9MICO</name>
<gene>
    <name evidence="5" type="ORF">BF93_10530</name>
</gene>
<dbReference type="HOGENOM" id="CLU_036110_3_1_11"/>
<dbReference type="GO" id="GO:0005509">
    <property type="term" value="F:calcium ion binding"/>
    <property type="evidence" value="ECO:0007669"/>
    <property type="project" value="TreeGrafter"/>
</dbReference>
<dbReference type="STRING" id="396014.BF93_10530"/>
<proteinExistence type="inferred from homology"/>
<organism evidence="5 6">
    <name type="scientific">Brachybacterium phenoliresistens</name>
    <dbReference type="NCBI Taxonomy" id="396014"/>
    <lineage>
        <taxon>Bacteria</taxon>
        <taxon>Bacillati</taxon>
        <taxon>Actinomycetota</taxon>
        <taxon>Actinomycetes</taxon>
        <taxon>Micrococcales</taxon>
        <taxon>Dermabacteraceae</taxon>
        <taxon>Brachybacterium</taxon>
    </lineage>
</organism>
<dbReference type="InterPro" id="IPR011042">
    <property type="entry name" value="6-blade_b-propeller_TolB-like"/>
</dbReference>
<dbReference type="Pfam" id="PF08450">
    <property type="entry name" value="SGL"/>
    <property type="match status" value="1"/>
</dbReference>
<comment type="caution">
    <text evidence="5">The sequence shown here is derived from an EMBL/GenBank/DDBJ whole genome shotgun (WGS) entry which is preliminary data.</text>
</comment>
<feature type="binding site" evidence="3">
    <location>
        <position position="15"/>
    </location>
    <ligand>
        <name>a divalent metal cation</name>
        <dbReference type="ChEBI" id="CHEBI:60240"/>
    </ligand>
</feature>
<feature type="binding site" evidence="3">
    <location>
        <position position="143"/>
    </location>
    <ligand>
        <name>a divalent metal cation</name>
        <dbReference type="ChEBI" id="CHEBI:60240"/>
    </ligand>
</feature>
<evidence type="ECO:0000256" key="2">
    <source>
        <dbReference type="PIRSR" id="PIRSR605511-1"/>
    </source>
</evidence>
<feature type="binding site" evidence="3">
    <location>
        <position position="95"/>
    </location>
    <ligand>
        <name>substrate</name>
    </ligand>
</feature>
<dbReference type="EMBL" id="JDYK01000003">
    <property type="protein sequence ID" value="EWS82079.1"/>
    <property type="molecule type" value="Genomic_DNA"/>
</dbReference>
<reference evidence="5 6" key="1">
    <citation type="submission" date="2014-02" db="EMBL/GenBank/DDBJ databases">
        <title>Genome sequence of Brachybacterium phenoliresistens strain W13A50.</title>
        <authorList>
            <person name="Wang X."/>
        </authorList>
    </citation>
    <scope>NUCLEOTIDE SEQUENCE [LARGE SCALE GENOMIC DNA]</scope>
    <source>
        <strain evidence="5 6">W13A50</strain>
    </source>
</reference>
<feature type="domain" description="SMP-30/Gluconolactonase/LRE-like region" evidence="4">
    <location>
        <begin position="14"/>
        <end position="252"/>
    </location>
</feature>
<protein>
    <submittedName>
        <fullName evidence="5">Gluconolactonase</fullName>
    </submittedName>
</protein>
<evidence type="ECO:0000256" key="3">
    <source>
        <dbReference type="PIRSR" id="PIRSR605511-2"/>
    </source>
</evidence>
<feature type="binding site" evidence="3">
    <location>
        <position position="97"/>
    </location>
    <ligand>
        <name>substrate</name>
    </ligand>
</feature>
<dbReference type="GO" id="GO:0004341">
    <property type="term" value="F:gluconolactonase activity"/>
    <property type="evidence" value="ECO:0007669"/>
    <property type="project" value="TreeGrafter"/>
</dbReference>
<comment type="cofactor">
    <cofactor evidence="3">
        <name>Zn(2+)</name>
        <dbReference type="ChEBI" id="CHEBI:29105"/>
    </cofactor>
    <text evidence="3">Binds 1 divalent metal cation per subunit.</text>
</comment>
<dbReference type="PANTHER" id="PTHR10907:SF47">
    <property type="entry name" value="REGUCALCIN"/>
    <property type="match status" value="1"/>
</dbReference>
<dbReference type="GO" id="GO:0019853">
    <property type="term" value="P:L-ascorbic acid biosynthetic process"/>
    <property type="evidence" value="ECO:0007669"/>
    <property type="project" value="TreeGrafter"/>
</dbReference>
<accession>Z9JV80</accession>
<evidence type="ECO:0000256" key="1">
    <source>
        <dbReference type="ARBA" id="ARBA00008853"/>
    </source>
</evidence>
<dbReference type="Proteomes" id="UP000023067">
    <property type="component" value="Unassembled WGS sequence"/>
</dbReference>
<dbReference type="InterPro" id="IPR013658">
    <property type="entry name" value="SGL"/>
</dbReference>
<dbReference type="PRINTS" id="PR01790">
    <property type="entry name" value="SMP30FAMILY"/>
</dbReference>
<dbReference type="SUPFAM" id="SSF63829">
    <property type="entry name" value="Calcium-dependent phosphotriesterase"/>
    <property type="match status" value="1"/>
</dbReference>
<dbReference type="PATRIC" id="fig|396014.3.peg.617"/>
<evidence type="ECO:0000259" key="4">
    <source>
        <dbReference type="Pfam" id="PF08450"/>
    </source>
</evidence>
<feature type="binding site" evidence="3">
    <location>
        <position position="194"/>
    </location>
    <ligand>
        <name>a divalent metal cation</name>
        <dbReference type="ChEBI" id="CHEBI:60240"/>
    </ligand>
</feature>
<dbReference type="Gene3D" id="2.120.10.30">
    <property type="entry name" value="TolB, C-terminal domain"/>
    <property type="match status" value="1"/>
</dbReference>
<evidence type="ECO:0000313" key="5">
    <source>
        <dbReference type="EMBL" id="EWS82079.1"/>
    </source>
</evidence>
<dbReference type="AlphaFoldDB" id="Z9JV80"/>